<gene>
    <name evidence="6" type="ORF">BCR33DRAFT_849123</name>
</gene>
<dbReference type="PANTHER" id="PTHR48467">
    <property type="entry name" value="GLUTAMATE SYNTHASE 1 [NADH], CHLOROPLASTIC-LIKE"/>
    <property type="match status" value="1"/>
</dbReference>
<name>A0A1Y2CHU0_9FUNG</name>
<keyword evidence="7" id="KW-1185">Reference proteome</keyword>
<comment type="caution">
    <text evidence="6">The sequence shown here is derived from an EMBL/GenBank/DDBJ whole genome shotgun (WGS) entry which is preliminary data.</text>
</comment>
<evidence type="ECO:0000256" key="4">
    <source>
        <dbReference type="ARBA" id="ARBA00022857"/>
    </source>
</evidence>
<dbReference type="Gene3D" id="3.40.50.720">
    <property type="entry name" value="NAD(P)-binding Rossmann-like Domain"/>
    <property type="match status" value="2"/>
</dbReference>
<dbReference type="InterPro" id="IPR055275">
    <property type="entry name" value="Ferredox_Rdtase"/>
</dbReference>
<evidence type="ECO:0008006" key="8">
    <source>
        <dbReference type="Google" id="ProtNLM"/>
    </source>
</evidence>
<evidence type="ECO:0000256" key="1">
    <source>
        <dbReference type="ARBA" id="ARBA00001974"/>
    </source>
</evidence>
<sequence>MCSRETHQLLLTCLRSCQCPLALSLWHCSRSLGCKESDQQVDAFASAEPRFSFFGNVNVGRDVSVAQLREQYDAVVLAYGAEQPKKLDTVLASLEKSTISQVHLVARRGPYQTAFTAKELREMTKLPGTSLPQLQSSQLPLCQFGIRRVLRPWPKTPHANSSLVERDPSAKTKHLEAVRFQRMDPVASASPLGSKVTTNPMEYVDIPCGLLITSLGYTGNPITTSTSEVPFDSSKGLIPNTRGRVLDVSHKVVPGLYASGWIKRGAVGVIAATMYDAIETAESVLQDVGSTKPASSKSGFNGIATLEGKRAEGVKRGKEREKVVDLRIVDQVLKNQR</sequence>
<dbReference type="SUPFAM" id="SSF51971">
    <property type="entry name" value="Nucleotide-binding domain"/>
    <property type="match status" value="1"/>
</dbReference>
<keyword evidence="3" id="KW-0274">FAD</keyword>
<evidence type="ECO:0000256" key="5">
    <source>
        <dbReference type="ARBA" id="ARBA00023002"/>
    </source>
</evidence>
<dbReference type="GO" id="GO:0016491">
    <property type="term" value="F:oxidoreductase activity"/>
    <property type="evidence" value="ECO:0007669"/>
    <property type="project" value="UniProtKB-KW"/>
</dbReference>
<comment type="cofactor">
    <cofactor evidence="1">
        <name>FAD</name>
        <dbReference type="ChEBI" id="CHEBI:57692"/>
    </cofactor>
</comment>
<dbReference type="STRING" id="329046.A0A1Y2CHU0"/>
<protein>
    <recommendedName>
        <fullName evidence="8">FAD/NAD(P)-binding domain-containing protein</fullName>
    </recommendedName>
</protein>
<dbReference type="OrthoDB" id="333024at2759"/>
<accession>A0A1Y2CHU0</accession>
<dbReference type="Proteomes" id="UP000193642">
    <property type="component" value="Unassembled WGS sequence"/>
</dbReference>
<proteinExistence type="predicted"/>
<dbReference type="AlphaFoldDB" id="A0A1Y2CHU0"/>
<evidence type="ECO:0000313" key="6">
    <source>
        <dbReference type="EMBL" id="ORY46394.1"/>
    </source>
</evidence>
<reference evidence="6 7" key="1">
    <citation type="submission" date="2016-07" db="EMBL/GenBank/DDBJ databases">
        <title>Pervasive Adenine N6-methylation of Active Genes in Fungi.</title>
        <authorList>
            <consortium name="DOE Joint Genome Institute"/>
            <person name="Mondo S.J."/>
            <person name="Dannebaum R.O."/>
            <person name="Kuo R.C."/>
            <person name="Labutti K."/>
            <person name="Haridas S."/>
            <person name="Kuo A."/>
            <person name="Salamov A."/>
            <person name="Ahrendt S.R."/>
            <person name="Lipzen A."/>
            <person name="Sullivan W."/>
            <person name="Andreopoulos W.B."/>
            <person name="Clum A."/>
            <person name="Lindquist E."/>
            <person name="Daum C."/>
            <person name="Ramamoorthy G.K."/>
            <person name="Gryganskyi A."/>
            <person name="Culley D."/>
            <person name="Magnuson J.K."/>
            <person name="James T.Y."/>
            <person name="O'Malley M.A."/>
            <person name="Stajich J.E."/>
            <person name="Spatafora J.W."/>
            <person name="Visel A."/>
            <person name="Grigoriev I.V."/>
        </authorList>
    </citation>
    <scope>NUCLEOTIDE SEQUENCE [LARGE SCALE GENOMIC DNA]</scope>
    <source>
        <strain evidence="6 7">JEL800</strain>
    </source>
</reference>
<evidence type="ECO:0000313" key="7">
    <source>
        <dbReference type="Proteomes" id="UP000193642"/>
    </source>
</evidence>
<dbReference type="PANTHER" id="PTHR48467:SF1">
    <property type="entry name" value="GLUTAMATE SYNTHASE 1 [NADH], CHLOROPLASTIC-LIKE"/>
    <property type="match status" value="1"/>
</dbReference>
<organism evidence="6 7">
    <name type="scientific">Rhizoclosmatium globosum</name>
    <dbReference type="NCBI Taxonomy" id="329046"/>
    <lineage>
        <taxon>Eukaryota</taxon>
        <taxon>Fungi</taxon>
        <taxon>Fungi incertae sedis</taxon>
        <taxon>Chytridiomycota</taxon>
        <taxon>Chytridiomycota incertae sedis</taxon>
        <taxon>Chytridiomycetes</taxon>
        <taxon>Chytridiales</taxon>
        <taxon>Chytriomycetaceae</taxon>
        <taxon>Rhizoclosmatium</taxon>
    </lineage>
</organism>
<evidence type="ECO:0000256" key="3">
    <source>
        <dbReference type="ARBA" id="ARBA00022827"/>
    </source>
</evidence>
<keyword evidence="5" id="KW-0560">Oxidoreductase</keyword>
<keyword evidence="2" id="KW-0285">Flavoprotein</keyword>
<dbReference type="EMBL" id="MCGO01000016">
    <property type="protein sequence ID" value="ORY46394.1"/>
    <property type="molecule type" value="Genomic_DNA"/>
</dbReference>
<evidence type="ECO:0000256" key="2">
    <source>
        <dbReference type="ARBA" id="ARBA00022630"/>
    </source>
</evidence>
<keyword evidence="4" id="KW-0521">NADP</keyword>